<evidence type="ECO:0000313" key="3">
    <source>
        <dbReference type="EMBL" id="KAL3386401.1"/>
    </source>
</evidence>
<dbReference type="AlphaFoldDB" id="A0ABD2W110"/>
<feature type="coiled-coil region" evidence="1">
    <location>
        <begin position="812"/>
        <end position="1037"/>
    </location>
</feature>
<feature type="region of interest" description="Disordered" evidence="2">
    <location>
        <begin position="1"/>
        <end position="102"/>
    </location>
</feature>
<feature type="compositionally biased region" description="Polar residues" evidence="2">
    <location>
        <begin position="44"/>
        <end position="57"/>
    </location>
</feature>
<comment type="caution">
    <text evidence="3">The sequence shown here is derived from an EMBL/GenBank/DDBJ whole genome shotgun (WGS) entry which is preliminary data.</text>
</comment>
<organism evidence="3 4">
    <name type="scientific">Trichogramma kaykai</name>
    <dbReference type="NCBI Taxonomy" id="54128"/>
    <lineage>
        <taxon>Eukaryota</taxon>
        <taxon>Metazoa</taxon>
        <taxon>Ecdysozoa</taxon>
        <taxon>Arthropoda</taxon>
        <taxon>Hexapoda</taxon>
        <taxon>Insecta</taxon>
        <taxon>Pterygota</taxon>
        <taxon>Neoptera</taxon>
        <taxon>Endopterygota</taxon>
        <taxon>Hymenoptera</taxon>
        <taxon>Apocrita</taxon>
        <taxon>Proctotrupomorpha</taxon>
        <taxon>Chalcidoidea</taxon>
        <taxon>Trichogrammatidae</taxon>
        <taxon>Trichogramma</taxon>
    </lineage>
</organism>
<evidence type="ECO:0000256" key="2">
    <source>
        <dbReference type="SAM" id="MobiDB-lite"/>
    </source>
</evidence>
<dbReference type="EMBL" id="JBJJXI010000147">
    <property type="protein sequence ID" value="KAL3386401.1"/>
    <property type="molecule type" value="Genomic_DNA"/>
</dbReference>
<feature type="coiled-coil region" evidence="1">
    <location>
        <begin position="153"/>
        <end position="345"/>
    </location>
</feature>
<evidence type="ECO:0008006" key="5">
    <source>
        <dbReference type="Google" id="ProtNLM"/>
    </source>
</evidence>
<feature type="coiled-coil region" evidence="1">
    <location>
        <begin position="607"/>
        <end position="785"/>
    </location>
</feature>
<dbReference type="Proteomes" id="UP001627154">
    <property type="component" value="Unassembled WGS sequence"/>
</dbReference>
<feature type="compositionally biased region" description="Low complexity" evidence="2">
    <location>
        <begin position="61"/>
        <end position="82"/>
    </location>
</feature>
<reference evidence="3 4" key="1">
    <citation type="journal article" date="2024" name="bioRxiv">
        <title>A reference genome for Trichogramma kaykai: A tiny desert-dwelling parasitoid wasp with competing sex-ratio distorters.</title>
        <authorList>
            <person name="Culotta J."/>
            <person name="Lindsey A.R."/>
        </authorList>
    </citation>
    <scope>NUCLEOTIDE SEQUENCE [LARGE SCALE GENOMIC DNA]</scope>
    <source>
        <strain evidence="3 4">KSX58</strain>
    </source>
</reference>
<gene>
    <name evidence="3" type="ORF">TKK_018258</name>
</gene>
<accession>A0ABD2W110</accession>
<dbReference type="SUPFAM" id="SSF90257">
    <property type="entry name" value="Myosin rod fragments"/>
    <property type="match status" value="1"/>
</dbReference>
<evidence type="ECO:0000313" key="4">
    <source>
        <dbReference type="Proteomes" id="UP001627154"/>
    </source>
</evidence>
<evidence type="ECO:0000256" key="1">
    <source>
        <dbReference type="SAM" id="Coils"/>
    </source>
</evidence>
<feature type="coiled-coil region" evidence="1">
    <location>
        <begin position="408"/>
        <end position="560"/>
    </location>
</feature>
<feature type="region of interest" description="Disordered" evidence="2">
    <location>
        <begin position="118"/>
        <end position="139"/>
    </location>
</feature>
<sequence length="1101" mass="127173">MSFSKARIQRFNELTTSVAPPPGAYDPKFDSKVRAPVLEKPTARFNQDAKSTTSSGADCNASVSSRGGTTSGSALTSAASSAKQFRTPQVPKRRLVNKTSGMSCPRIKTKLYQVNNENKDPQHQHQQPQQQQQSQQQVPYEPLQELADLKVECANKDKTLLEYEKHMEEMKAELQDAGEKYEVLLKKHAQAEERYQKDLEAMHIYTQLQQQAMEDKNDKYQTEVEALQAELTNILKKNEDAMYEKTMLEEELRRKITLLMCELEKLQEQEEMMEKMKKLELATQQLDEKTEELNQALILKDKTVTELLALQHETDNKLKEAEAKLRVSESRVSELEADIKNFNDDTNAQVLTINTQLLDDMTNVLQEYFDYENYDGKWNIENMSFHPGVESFLKRIRKFVTDLKVTYEREIELSRDNFNEERENLEQQLEAKRDAIVELQAKLAEMVETNAFLTEELQDVQKLYKDMSRTLHEVKAELESANDKYTKAVAAHKAEMELTSKIHTDEQMQLKDLLEEARSEYLKELDNMTTARNEELAEVKKAMEKRIDDEKKRMKECANKMVENAEAVTRETLKACRAESEERVRRVIAETDAKVNVLVREAKSSSEDELRQATEKYNGQLDRLESEKAALNVKLAQRDIEVIRLTAALDEIKCTVETQESFSQSLQAELDRAEAELVEKKSELRNLKDQIRTESAEMVARRKRFEVVMAENQLSVAALTRRLEQSEAEVERLQRELVARDASLIGYRDLFDTITLNSKLVQEQLDSITDKIDEKVELISQMEEKSASDINEAKANFNAKIEYLKSTAIGELAKVQKECNFKSERNAELRESLREMSNRLKEATDMLLKMEQLSDEQSIQVSRLQLENEKLCQQLDEKNLAIKDNKLAFQQQVEQHKIEIEELNAKLSTLQEEIKSLQDKKYQIEEKKYDLQEAKIQFQDEIAMLRQSLESEKEQREKLEKQVKEYEQSCERLTAECQQTSDKYNELVSSCNNRQKTKNVSQLKEKISLQQLDLLRLRQELDTKNDLVAELSQANDKLWLGELRQLGQGKENMSPQQHKLFQQKNAAIAAVTGQANNNGTTPVSSPAHNPKPLTPLRDRND</sequence>
<keyword evidence="1" id="KW-0175">Coiled coil</keyword>
<feature type="compositionally biased region" description="Polar residues" evidence="2">
    <location>
        <begin position="1073"/>
        <end position="1087"/>
    </location>
</feature>
<name>A0ABD2W110_9HYME</name>
<feature type="compositionally biased region" description="Low complexity" evidence="2">
    <location>
        <begin position="124"/>
        <end position="137"/>
    </location>
</feature>
<feature type="region of interest" description="Disordered" evidence="2">
    <location>
        <begin position="1070"/>
        <end position="1101"/>
    </location>
</feature>
<protein>
    <recommendedName>
        <fullName evidence="5">Hyaluronan-mediated motility receptor C-terminal domain-containing protein</fullName>
    </recommendedName>
</protein>
<keyword evidence="4" id="KW-1185">Reference proteome</keyword>
<proteinExistence type="predicted"/>